<dbReference type="EMBL" id="BDIP01000631">
    <property type="protein sequence ID" value="GCA62407.1"/>
    <property type="molecule type" value="Genomic_DNA"/>
</dbReference>
<dbReference type="Proteomes" id="UP000265618">
    <property type="component" value="Unassembled WGS sequence"/>
</dbReference>
<dbReference type="AlphaFoldDB" id="A0A391NK05"/>
<evidence type="ECO:0000313" key="2">
    <source>
        <dbReference type="Proteomes" id="UP000265618"/>
    </source>
</evidence>
<reference evidence="1 2" key="1">
    <citation type="journal article" date="2018" name="PLoS ONE">
        <title>The draft genome of Kipferlia bialata reveals reductive genome evolution in fornicate parasites.</title>
        <authorList>
            <person name="Tanifuji G."/>
            <person name="Takabayashi S."/>
            <person name="Kume K."/>
            <person name="Takagi M."/>
            <person name="Nakayama T."/>
            <person name="Kamikawa R."/>
            <person name="Inagaki Y."/>
            <person name="Hashimoto T."/>
        </authorList>
    </citation>
    <scope>NUCLEOTIDE SEQUENCE [LARGE SCALE GENOMIC DNA]</scope>
    <source>
        <strain evidence="1">NY0173</strain>
    </source>
</reference>
<proteinExistence type="predicted"/>
<evidence type="ECO:0000313" key="1">
    <source>
        <dbReference type="EMBL" id="GCA62407.1"/>
    </source>
</evidence>
<name>A0A391NK05_9EUKA</name>
<gene>
    <name evidence="1" type="ORF">KIPB_003332</name>
</gene>
<organism evidence="1 2">
    <name type="scientific">Kipferlia bialata</name>
    <dbReference type="NCBI Taxonomy" id="797122"/>
    <lineage>
        <taxon>Eukaryota</taxon>
        <taxon>Metamonada</taxon>
        <taxon>Carpediemonas-like organisms</taxon>
        <taxon>Kipferlia</taxon>
    </lineage>
</organism>
<keyword evidence="2" id="KW-1185">Reference proteome</keyword>
<sequence>MLCASIPSIIPAMADNDTNDADGEGNCVLETPSVGGAVTDSVREFDIEELYHPVTRPPVHLEDLVPVNRMAPCSVDLYSIMLPADQRQSHARGYHGAALGPARDKARYTVTQLIGGALSPQCDAHGWDFQEILDAALSVKDAHLDHFHLRPTEAQERLLREVEQTVGLDAIDLVWMVMRRGCCIPDTCDLHSLDLVTTHHIFADPYSTLNKLVRMCRDAEGPPRDEFE</sequence>
<comment type="caution">
    <text evidence="1">The sequence shown here is derived from an EMBL/GenBank/DDBJ whole genome shotgun (WGS) entry which is preliminary data.</text>
</comment>
<protein>
    <submittedName>
        <fullName evidence="1">Uncharacterized protein</fullName>
    </submittedName>
</protein>
<accession>A0A391NK05</accession>